<keyword evidence="6 9" id="KW-0418">Kinase</keyword>
<gene>
    <name evidence="9" type="primary">argB</name>
    <name evidence="11" type="ORF">GGR21_003097</name>
</gene>
<evidence type="ECO:0000256" key="8">
    <source>
        <dbReference type="ARBA" id="ARBA00048141"/>
    </source>
</evidence>
<evidence type="ECO:0000256" key="9">
    <source>
        <dbReference type="HAMAP-Rule" id="MF_00082"/>
    </source>
</evidence>
<comment type="similarity">
    <text evidence="9">Belongs to the acetylglutamate kinase family. ArgB subfamily.</text>
</comment>
<dbReference type="PANTHER" id="PTHR23342:SF0">
    <property type="entry name" value="N-ACETYLGLUTAMATE SYNTHASE, MITOCHONDRIAL"/>
    <property type="match status" value="1"/>
</dbReference>
<evidence type="ECO:0000256" key="7">
    <source>
        <dbReference type="ARBA" id="ARBA00022840"/>
    </source>
</evidence>
<dbReference type="Pfam" id="PF00696">
    <property type="entry name" value="AA_kinase"/>
    <property type="match status" value="1"/>
</dbReference>
<keyword evidence="12" id="KW-1185">Reference proteome</keyword>
<evidence type="ECO:0000256" key="6">
    <source>
        <dbReference type="ARBA" id="ARBA00022777"/>
    </source>
</evidence>
<feature type="binding site" evidence="9">
    <location>
        <position position="62"/>
    </location>
    <ligand>
        <name>substrate</name>
    </ligand>
</feature>
<keyword evidence="7 9" id="KW-0067">ATP-binding</keyword>
<dbReference type="InterPro" id="IPR036393">
    <property type="entry name" value="AceGlu_kinase-like_sf"/>
</dbReference>
<comment type="pathway">
    <text evidence="1 9">Amino-acid biosynthesis; L-arginine biosynthesis; N(2)-acetyl-L-ornithine from L-glutamate: step 2/4.</text>
</comment>
<dbReference type="GO" id="GO:0003991">
    <property type="term" value="F:acetylglutamate kinase activity"/>
    <property type="evidence" value="ECO:0007669"/>
    <property type="project" value="UniProtKB-UniRule"/>
</dbReference>
<organism evidence="11 12">
    <name type="scientific">Dysgonomonas hofstadii</name>
    <dbReference type="NCBI Taxonomy" id="637886"/>
    <lineage>
        <taxon>Bacteria</taxon>
        <taxon>Pseudomonadati</taxon>
        <taxon>Bacteroidota</taxon>
        <taxon>Bacteroidia</taxon>
        <taxon>Bacteroidales</taxon>
        <taxon>Dysgonomonadaceae</taxon>
        <taxon>Dysgonomonas</taxon>
    </lineage>
</organism>
<dbReference type="InterPro" id="IPR037528">
    <property type="entry name" value="ArgB"/>
</dbReference>
<dbReference type="AlphaFoldDB" id="A0A840CXN6"/>
<evidence type="ECO:0000259" key="10">
    <source>
        <dbReference type="Pfam" id="PF00696"/>
    </source>
</evidence>
<name>A0A840CXN6_9BACT</name>
<proteinExistence type="inferred from homology"/>
<evidence type="ECO:0000256" key="3">
    <source>
        <dbReference type="ARBA" id="ARBA00022605"/>
    </source>
</evidence>
<keyword evidence="3 9" id="KW-0028">Amino-acid biosynthesis</keyword>
<dbReference type="SUPFAM" id="SSF53633">
    <property type="entry name" value="Carbamate kinase-like"/>
    <property type="match status" value="1"/>
</dbReference>
<dbReference type="UniPathway" id="UPA00068">
    <property type="reaction ID" value="UER00107"/>
</dbReference>
<feature type="binding site" evidence="9">
    <location>
        <begin position="40"/>
        <end position="41"/>
    </location>
    <ligand>
        <name>substrate</name>
    </ligand>
</feature>
<dbReference type="PANTHER" id="PTHR23342">
    <property type="entry name" value="N-ACETYLGLUTAMATE SYNTHASE"/>
    <property type="match status" value="1"/>
</dbReference>
<dbReference type="PIRSF" id="PIRSF000728">
    <property type="entry name" value="NAGK"/>
    <property type="match status" value="1"/>
</dbReference>
<dbReference type="GO" id="GO:0042450">
    <property type="term" value="P:L-arginine biosynthetic process via ornithine"/>
    <property type="evidence" value="ECO:0007669"/>
    <property type="project" value="UniProtKB-UniRule"/>
</dbReference>
<evidence type="ECO:0000256" key="1">
    <source>
        <dbReference type="ARBA" id="ARBA00004828"/>
    </source>
</evidence>
<dbReference type="NCBIfam" id="TIGR00761">
    <property type="entry name" value="argB"/>
    <property type="match status" value="1"/>
</dbReference>
<accession>A0A840CXN6</accession>
<dbReference type="EC" id="2.7.2.8" evidence="9"/>
<dbReference type="GO" id="GO:0005737">
    <property type="term" value="C:cytoplasm"/>
    <property type="evidence" value="ECO:0007669"/>
    <property type="project" value="UniProtKB-SubCell"/>
</dbReference>
<keyword evidence="4 9" id="KW-0808">Transferase</keyword>
<dbReference type="CDD" id="cd04238">
    <property type="entry name" value="AAK_NAGK-like"/>
    <property type="match status" value="1"/>
</dbReference>
<feature type="site" description="Transition state stabilizer" evidence="9">
    <location>
        <position position="223"/>
    </location>
</feature>
<dbReference type="InterPro" id="IPR001048">
    <property type="entry name" value="Asp/Glu/Uridylate_kinase"/>
</dbReference>
<comment type="catalytic activity">
    <reaction evidence="8 9">
        <text>N-acetyl-L-glutamate + ATP = N-acetyl-L-glutamyl 5-phosphate + ADP</text>
        <dbReference type="Rhea" id="RHEA:14629"/>
        <dbReference type="ChEBI" id="CHEBI:30616"/>
        <dbReference type="ChEBI" id="CHEBI:44337"/>
        <dbReference type="ChEBI" id="CHEBI:57936"/>
        <dbReference type="ChEBI" id="CHEBI:456216"/>
        <dbReference type="EC" id="2.7.2.8"/>
    </reaction>
</comment>
<dbReference type="GO" id="GO:0005524">
    <property type="term" value="F:ATP binding"/>
    <property type="evidence" value="ECO:0007669"/>
    <property type="project" value="UniProtKB-UniRule"/>
</dbReference>
<feature type="binding site" evidence="9">
    <location>
        <position position="157"/>
    </location>
    <ligand>
        <name>substrate</name>
    </ligand>
</feature>
<dbReference type="InterPro" id="IPR004662">
    <property type="entry name" value="AcgluKinase_fam"/>
</dbReference>
<comment type="subcellular location">
    <subcellularLocation>
        <location evidence="9">Cytoplasm</location>
    </subcellularLocation>
</comment>
<comment type="function">
    <text evidence="9">Catalyzes the ATP-dependent phosphorylation of N-acetyl-L-glutamate.</text>
</comment>
<evidence type="ECO:0000256" key="2">
    <source>
        <dbReference type="ARBA" id="ARBA00022571"/>
    </source>
</evidence>
<sequence>MEKLTIIKVGGKIVEEEQSLHQLLSGFSKIEGYKLLVHGGGRSATKLAERLGIESHMVNGRRITDKATLEVVTMVYGGLVNKNIVAGLQALGVNALGLTGTDLNIIRSEKRPVKDIDYGFVGDVKEVNGEMLSNLISLGIVPVLAPLTHDKQGNILNTNADTIAGETAKGLAQKFDVELVYCFEKKGVLMDENDDDSVIPVLRKADFEKLIAEKVIQGGMIPKLENAFEALDAGVKKVIITEASQIGKETGTTVMI</sequence>
<protein>
    <recommendedName>
        <fullName evidence="9">Acetylglutamate kinase</fullName>
        <ecNumber evidence="9">2.7.2.8</ecNumber>
    </recommendedName>
    <alternativeName>
        <fullName evidence="9">N-acetyl-L-glutamate 5-phosphotransferase</fullName>
    </alternativeName>
    <alternativeName>
        <fullName evidence="9">NAG kinase</fullName>
        <shortName evidence="9">NAGK</shortName>
    </alternativeName>
</protein>
<feature type="site" description="Transition state stabilizer" evidence="9">
    <location>
        <position position="8"/>
    </location>
</feature>
<keyword evidence="2 9" id="KW-0055">Arginine biosynthesis</keyword>
<keyword evidence="5 9" id="KW-0547">Nucleotide-binding</keyword>
<dbReference type="RefSeq" id="WP_183308042.1">
    <property type="nucleotide sequence ID" value="NZ_JACIEP010000011.1"/>
</dbReference>
<dbReference type="HAMAP" id="MF_00082">
    <property type="entry name" value="ArgB"/>
    <property type="match status" value="1"/>
</dbReference>
<dbReference type="EMBL" id="JACIEP010000011">
    <property type="protein sequence ID" value="MBB4037182.1"/>
    <property type="molecule type" value="Genomic_DNA"/>
</dbReference>
<dbReference type="Proteomes" id="UP000555103">
    <property type="component" value="Unassembled WGS sequence"/>
</dbReference>
<comment type="caution">
    <text evidence="11">The sequence shown here is derived from an EMBL/GenBank/DDBJ whole genome shotgun (WGS) entry which is preliminary data.</text>
</comment>
<evidence type="ECO:0000256" key="5">
    <source>
        <dbReference type="ARBA" id="ARBA00022741"/>
    </source>
</evidence>
<evidence type="ECO:0000256" key="4">
    <source>
        <dbReference type="ARBA" id="ARBA00022679"/>
    </source>
</evidence>
<feature type="domain" description="Aspartate/glutamate/uridylate kinase" evidence="10">
    <location>
        <begin position="3"/>
        <end position="241"/>
    </location>
</feature>
<reference evidence="11 12" key="1">
    <citation type="submission" date="2020-08" db="EMBL/GenBank/DDBJ databases">
        <title>Genomic Encyclopedia of Type Strains, Phase IV (KMG-IV): sequencing the most valuable type-strain genomes for metagenomic binning, comparative biology and taxonomic classification.</title>
        <authorList>
            <person name="Goeker M."/>
        </authorList>
    </citation>
    <scope>NUCLEOTIDE SEQUENCE [LARGE SCALE GENOMIC DNA]</scope>
    <source>
        <strain evidence="11 12">DSM 104969</strain>
    </source>
</reference>
<dbReference type="Gene3D" id="3.40.1160.10">
    <property type="entry name" value="Acetylglutamate kinase-like"/>
    <property type="match status" value="1"/>
</dbReference>
<evidence type="ECO:0000313" key="11">
    <source>
        <dbReference type="EMBL" id="MBB4037182.1"/>
    </source>
</evidence>
<keyword evidence="9" id="KW-0963">Cytoplasm</keyword>
<evidence type="ECO:0000313" key="12">
    <source>
        <dbReference type="Proteomes" id="UP000555103"/>
    </source>
</evidence>